<dbReference type="SMART" id="SM00192">
    <property type="entry name" value="LDLa"/>
    <property type="match status" value="3"/>
</dbReference>
<evidence type="ECO:0000256" key="2">
    <source>
        <dbReference type="PROSITE-ProRule" id="PRU00124"/>
    </source>
</evidence>
<dbReference type="SUPFAM" id="SSF57196">
    <property type="entry name" value="EGF/Laminin"/>
    <property type="match status" value="1"/>
</dbReference>
<evidence type="ECO:0000313" key="7">
    <source>
        <dbReference type="RefSeq" id="XP_022250036.1"/>
    </source>
</evidence>
<keyword evidence="4" id="KW-0732">Signal</keyword>
<dbReference type="Gene3D" id="2.10.25.10">
    <property type="entry name" value="Laminin"/>
    <property type="match status" value="1"/>
</dbReference>
<dbReference type="SMART" id="SM00179">
    <property type="entry name" value="EGF_CA"/>
    <property type="match status" value="1"/>
</dbReference>
<dbReference type="SUPFAM" id="SSF57424">
    <property type="entry name" value="LDL receptor-like module"/>
    <property type="match status" value="3"/>
</dbReference>
<keyword evidence="1 2" id="KW-1015">Disulfide bond</keyword>
<reference evidence="7" key="1">
    <citation type="submission" date="2025-08" db="UniProtKB">
        <authorList>
            <consortium name="RefSeq"/>
        </authorList>
    </citation>
    <scope>IDENTIFICATION</scope>
    <source>
        <tissue evidence="7">Muscle</tissue>
    </source>
</reference>
<evidence type="ECO:0000313" key="6">
    <source>
        <dbReference type="Proteomes" id="UP000694941"/>
    </source>
</evidence>
<feature type="chain" id="PRO_5046725596" evidence="4">
    <location>
        <begin position="46"/>
        <end position="332"/>
    </location>
</feature>
<gene>
    <name evidence="7" type="primary">LOC106466341</name>
</gene>
<evidence type="ECO:0000259" key="5">
    <source>
        <dbReference type="SMART" id="SM00179"/>
    </source>
</evidence>
<proteinExistence type="predicted"/>
<protein>
    <submittedName>
        <fullName evidence="7">Prolow-density lipoprotein receptor-related protein 1-like</fullName>
    </submittedName>
</protein>
<dbReference type="RefSeq" id="XP_022250036.1">
    <property type="nucleotide sequence ID" value="XM_022394328.1"/>
</dbReference>
<feature type="disulfide bond" evidence="2">
    <location>
        <begin position="137"/>
        <end position="152"/>
    </location>
</feature>
<dbReference type="GeneID" id="106466341"/>
<evidence type="ECO:0000256" key="4">
    <source>
        <dbReference type="SAM" id="SignalP"/>
    </source>
</evidence>
<organism evidence="6 7">
    <name type="scientific">Limulus polyphemus</name>
    <name type="common">Atlantic horseshoe crab</name>
    <dbReference type="NCBI Taxonomy" id="6850"/>
    <lineage>
        <taxon>Eukaryota</taxon>
        <taxon>Metazoa</taxon>
        <taxon>Ecdysozoa</taxon>
        <taxon>Arthropoda</taxon>
        <taxon>Chelicerata</taxon>
        <taxon>Merostomata</taxon>
        <taxon>Xiphosura</taxon>
        <taxon>Limulidae</taxon>
        <taxon>Limulus</taxon>
    </lineage>
</organism>
<evidence type="ECO:0000256" key="1">
    <source>
        <dbReference type="ARBA" id="ARBA00023157"/>
    </source>
</evidence>
<accession>A0ABM1T2D0</accession>
<dbReference type="Gene3D" id="4.10.400.10">
    <property type="entry name" value="Low-density Lipoprotein Receptor"/>
    <property type="match status" value="3"/>
</dbReference>
<feature type="region of interest" description="Disordered" evidence="3">
    <location>
        <begin position="75"/>
        <end position="99"/>
    </location>
</feature>
<dbReference type="PRINTS" id="PR00261">
    <property type="entry name" value="LDLRECEPTOR"/>
</dbReference>
<sequence length="332" mass="36450">MTLHVYFEIVGLTGHNGLNQRSNSKWSSGPFLLLLLCVLIQLLLAQSKQAESDKSILSEDALFLSDVPSSFSYADPGAARSKRSFDYSNSDDTVHPERDGLVKSKLPSTGFLKFEPCGQSGFECLDRKKCIPQAWVCDYSPDCDDGSDEENCEPRTCTPRQFQCASTLLCIPLGWVCDGEPDCGLDAEMKRDSSDEDVRKCNKGFACPKNYFRCNDGITCRRIVQLCDGVKDCPDFSDEGSFCENKTMCEGNSCKYGCRPGPVGPLCFCAMGEEPSDGKCVDSELSSDTNECHIEGTCDQICHNTPGSHECSCVGVYRQEGRHCYGINVSSS</sequence>
<feature type="domain" description="EGF-like calcium-binding" evidence="5">
    <location>
        <begin position="288"/>
        <end position="325"/>
    </location>
</feature>
<dbReference type="InterPro" id="IPR051221">
    <property type="entry name" value="LDLR-related"/>
</dbReference>
<dbReference type="InterPro" id="IPR001881">
    <property type="entry name" value="EGF-like_Ca-bd_dom"/>
</dbReference>
<comment type="caution">
    <text evidence="2">Lacks conserved residue(s) required for the propagation of feature annotation.</text>
</comment>
<dbReference type="PANTHER" id="PTHR22722">
    <property type="entry name" value="LOW-DENSITY LIPOPROTEIN RECEPTOR-RELATED PROTEIN 2-RELATED"/>
    <property type="match status" value="1"/>
</dbReference>
<dbReference type="PANTHER" id="PTHR22722:SF15">
    <property type="entry name" value="LOW-DENSITY LIPOPROTEIN RECEPTOR-RELATED"/>
    <property type="match status" value="1"/>
</dbReference>
<dbReference type="InterPro" id="IPR002172">
    <property type="entry name" value="LDrepeatLR_classA_rpt"/>
</dbReference>
<dbReference type="CDD" id="cd00112">
    <property type="entry name" value="LDLa"/>
    <property type="match status" value="3"/>
</dbReference>
<evidence type="ECO:0000256" key="3">
    <source>
        <dbReference type="SAM" id="MobiDB-lite"/>
    </source>
</evidence>
<dbReference type="InterPro" id="IPR036055">
    <property type="entry name" value="LDL_receptor-like_sf"/>
</dbReference>
<dbReference type="PROSITE" id="PS50068">
    <property type="entry name" value="LDLRA_2"/>
    <property type="match status" value="3"/>
</dbReference>
<dbReference type="Proteomes" id="UP000694941">
    <property type="component" value="Unplaced"/>
</dbReference>
<dbReference type="Pfam" id="PF00057">
    <property type="entry name" value="Ldl_recept_a"/>
    <property type="match status" value="3"/>
</dbReference>
<feature type="signal peptide" evidence="4">
    <location>
        <begin position="1"/>
        <end position="45"/>
    </location>
</feature>
<keyword evidence="6" id="KW-1185">Reference proteome</keyword>
<name>A0ABM1T2D0_LIMPO</name>